<evidence type="ECO:0000313" key="9">
    <source>
        <dbReference type="Proteomes" id="UP000317730"/>
    </source>
</evidence>
<dbReference type="InterPro" id="IPR051792">
    <property type="entry name" value="GGT_bact"/>
</dbReference>
<dbReference type="EC" id="2.3.2.2" evidence="7"/>
<dbReference type="PANTHER" id="PTHR43199">
    <property type="entry name" value="GLUTATHIONE HYDROLASE"/>
    <property type="match status" value="1"/>
</dbReference>
<comment type="catalytic activity">
    <reaction evidence="2 7">
        <text>glutathione + H2O = L-cysteinylglycine + L-glutamate</text>
        <dbReference type="Rhea" id="RHEA:28807"/>
        <dbReference type="ChEBI" id="CHEBI:15377"/>
        <dbReference type="ChEBI" id="CHEBI:29985"/>
        <dbReference type="ChEBI" id="CHEBI:57925"/>
        <dbReference type="ChEBI" id="CHEBI:61694"/>
        <dbReference type="EC" id="3.4.19.13"/>
    </reaction>
</comment>
<feature type="binding site" evidence="6">
    <location>
        <position position="475"/>
    </location>
    <ligand>
        <name>L-glutamate</name>
        <dbReference type="ChEBI" id="CHEBI:29985"/>
    </ligand>
</feature>
<comment type="similarity">
    <text evidence="7">Belongs to the gamma-glutamyltransferase family.</text>
</comment>
<gene>
    <name evidence="8" type="primary">ggt_1</name>
    <name evidence="8" type="ORF">APE01nite_15740</name>
</gene>
<dbReference type="GO" id="GO:0006750">
    <property type="term" value="P:glutathione biosynthetic process"/>
    <property type="evidence" value="ECO:0007669"/>
    <property type="project" value="UniProtKB-KW"/>
</dbReference>
<feature type="active site" description="Nucleophile" evidence="5">
    <location>
        <position position="433"/>
    </location>
</feature>
<reference evidence="8 9" key="1">
    <citation type="submission" date="2019-06" db="EMBL/GenBank/DDBJ databases">
        <title>Whole genome shotgun sequence of Acetobacter peroxydans NBRC 13755.</title>
        <authorList>
            <person name="Hosoyama A."/>
            <person name="Uohara A."/>
            <person name="Ohji S."/>
            <person name="Ichikawa N."/>
        </authorList>
    </citation>
    <scope>NUCLEOTIDE SEQUENCE [LARGE SCALE GENOMIC DNA]</scope>
    <source>
        <strain evidence="8 9">NBRC 13755</strain>
    </source>
</reference>
<keyword evidence="3 7" id="KW-0012">Acyltransferase</keyword>
<dbReference type="Gene3D" id="3.60.20.40">
    <property type="match status" value="1"/>
</dbReference>
<evidence type="ECO:0000256" key="5">
    <source>
        <dbReference type="PIRSR" id="PIRSR600101-1"/>
    </source>
</evidence>
<dbReference type="InterPro" id="IPR043137">
    <property type="entry name" value="GGT_ssub_C"/>
</dbReference>
<dbReference type="AlphaFoldDB" id="A0A4Y3TXC4"/>
<feature type="binding site" evidence="6">
    <location>
        <position position="526"/>
    </location>
    <ligand>
        <name>L-glutamate</name>
        <dbReference type="ChEBI" id="CHEBI:29985"/>
    </ligand>
</feature>
<comment type="catalytic activity">
    <reaction evidence="1 7">
        <text>an S-substituted glutathione + H2O = an S-substituted L-cysteinylglycine + L-glutamate</text>
        <dbReference type="Rhea" id="RHEA:59468"/>
        <dbReference type="ChEBI" id="CHEBI:15377"/>
        <dbReference type="ChEBI" id="CHEBI:29985"/>
        <dbReference type="ChEBI" id="CHEBI:90779"/>
        <dbReference type="ChEBI" id="CHEBI:143103"/>
        <dbReference type="EC" id="3.4.19.13"/>
    </reaction>
</comment>
<dbReference type="PANTHER" id="PTHR43199:SF6">
    <property type="entry name" value="GLUTATHIONE HYDROLASE PROENZYME"/>
    <property type="match status" value="1"/>
</dbReference>
<keyword evidence="7" id="KW-0317">Glutathione biosynthesis</keyword>
<dbReference type="InterPro" id="IPR000101">
    <property type="entry name" value="GGT_peptidase"/>
</dbReference>
<evidence type="ECO:0000256" key="7">
    <source>
        <dbReference type="RuleBase" id="RU368036"/>
    </source>
</evidence>
<comment type="subunit">
    <text evidence="7">This enzyme consists of two polypeptide chains, which are synthesized in precursor form from a single polypeptide.</text>
</comment>
<dbReference type="Proteomes" id="UP000317730">
    <property type="component" value="Unassembled WGS sequence"/>
</dbReference>
<name>A0A4Y3TXC4_9PROT</name>
<keyword evidence="7" id="KW-0378">Hydrolase</keyword>
<comment type="PTM">
    <text evidence="7">Cleaved by autocatalysis into a large and a small subunit.</text>
</comment>
<proteinExistence type="inferred from homology"/>
<dbReference type="GO" id="GO:0036374">
    <property type="term" value="F:glutathione hydrolase activity"/>
    <property type="evidence" value="ECO:0007669"/>
    <property type="project" value="UniProtKB-UniRule"/>
</dbReference>
<comment type="pathway">
    <text evidence="7">Sulfur metabolism; glutathione metabolism.</text>
</comment>
<accession>A0A4Y3TXC4</accession>
<dbReference type="PRINTS" id="PR01210">
    <property type="entry name" value="GGTRANSPTASE"/>
</dbReference>
<dbReference type="EMBL" id="BJMV01000007">
    <property type="protein sequence ID" value="GEB85777.1"/>
    <property type="molecule type" value="Genomic_DNA"/>
</dbReference>
<dbReference type="InterPro" id="IPR043138">
    <property type="entry name" value="GGT_lsub"/>
</dbReference>
<comment type="catalytic activity">
    <reaction evidence="4 7">
        <text>an N-terminal (5-L-glutamyl)-[peptide] + an alpha-amino acid = 5-L-glutamyl amino acid + an N-terminal L-alpha-aminoacyl-[peptide]</text>
        <dbReference type="Rhea" id="RHEA:23904"/>
        <dbReference type="Rhea" id="RHEA-COMP:9780"/>
        <dbReference type="Rhea" id="RHEA-COMP:9795"/>
        <dbReference type="ChEBI" id="CHEBI:77644"/>
        <dbReference type="ChEBI" id="CHEBI:78597"/>
        <dbReference type="ChEBI" id="CHEBI:78599"/>
        <dbReference type="ChEBI" id="CHEBI:78608"/>
        <dbReference type="EC" id="2.3.2.2"/>
    </reaction>
</comment>
<feature type="binding site" evidence="6">
    <location>
        <begin position="504"/>
        <end position="505"/>
    </location>
    <ligand>
        <name>L-glutamate</name>
        <dbReference type="ChEBI" id="CHEBI:29985"/>
    </ligand>
</feature>
<keyword evidence="9" id="KW-1185">Reference proteome</keyword>
<dbReference type="EC" id="3.4.19.13" evidence="7"/>
<keyword evidence="7" id="KW-0865">Zymogen</keyword>
<evidence type="ECO:0000256" key="6">
    <source>
        <dbReference type="PIRSR" id="PIRSR600101-2"/>
    </source>
</evidence>
<dbReference type="GO" id="GO:0103068">
    <property type="term" value="F:leukotriene C4 gamma-glutamyl transferase activity"/>
    <property type="evidence" value="ECO:0007669"/>
    <property type="project" value="UniProtKB-EC"/>
</dbReference>
<evidence type="ECO:0000256" key="4">
    <source>
        <dbReference type="ARBA" id="ARBA00047417"/>
    </source>
</evidence>
<feature type="binding site" evidence="6">
    <location>
        <position position="158"/>
    </location>
    <ligand>
        <name>L-glutamate</name>
        <dbReference type="ChEBI" id="CHEBI:29985"/>
    </ligand>
</feature>
<dbReference type="UniPathway" id="UPA00204"/>
<feature type="binding site" evidence="6">
    <location>
        <begin position="451"/>
        <end position="453"/>
    </location>
    <ligand>
        <name>L-glutamate</name>
        <dbReference type="ChEBI" id="CHEBI:29985"/>
    </ligand>
</feature>
<comment type="caution">
    <text evidence="8">The sequence shown here is derived from an EMBL/GenBank/DDBJ whole genome shotgun (WGS) entry which is preliminary data.</text>
</comment>
<dbReference type="SUPFAM" id="SSF56235">
    <property type="entry name" value="N-terminal nucleophile aminohydrolases (Ntn hydrolases)"/>
    <property type="match status" value="1"/>
</dbReference>
<dbReference type="InterPro" id="IPR029055">
    <property type="entry name" value="Ntn_hydrolases_N"/>
</dbReference>
<dbReference type="NCBIfam" id="TIGR00066">
    <property type="entry name" value="g_glut_trans"/>
    <property type="match status" value="1"/>
</dbReference>
<dbReference type="GO" id="GO:0006751">
    <property type="term" value="P:glutathione catabolic process"/>
    <property type="evidence" value="ECO:0007669"/>
    <property type="project" value="UniProtKB-UniRule"/>
</dbReference>
<organism evidence="8 9">
    <name type="scientific">Acetobacter peroxydans</name>
    <dbReference type="NCBI Taxonomy" id="104098"/>
    <lineage>
        <taxon>Bacteria</taxon>
        <taxon>Pseudomonadati</taxon>
        <taxon>Pseudomonadota</taxon>
        <taxon>Alphaproteobacteria</taxon>
        <taxon>Acetobacterales</taxon>
        <taxon>Acetobacteraceae</taxon>
        <taxon>Acetobacter</taxon>
    </lineage>
</organism>
<keyword evidence="7" id="KW-0808">Transferase</keyword>
<dbReference type="Gene3D" id="1.10.246.130">
    <property type="match status" value="1"/>
</dbReference>
<sequence>MTQPAPGPVSTGSAPLAPAHKGTARGLLLRTCAAFFMLAAGLPSGAPFTTAPAAAQSAVTPSTAPPASTDPLAYASSDPDHLPALAPTWGPHGMVVSAQKLASEAGARILAQGGNAADAAVAMGYALAVVYPAAGNLGGGGFMLLRPPGQKTVFLDFREKAPLAAKADMYLDSKGQVIPDLSVLGWKAVAVPGTVAGLELVRQRWGHLSRQTDMEPAIELARNGFVLETGDVALLHTATDGLAKDPYARAIFLRPDGTPLQAGDRLVQAHLAHTLEQVAHGGTDAFYHGPIAQELVRVARLNGGILQNEDFARYTPRELPPLSCTYRGFLVETAPPPSAGGVALCEMLDILSGYDMHALGLHTAPALQREIEAMRHAYSDRRNLGDPAFVRNPISHLLNPAYINAVRAAIPTDHAVPSADLQAGEAVPEKPQTTHYSVIDRTGFAVSTTYTLNGWFGAKVVGGTTGIVMNDEMDDFSIKPGTPNMFGIPGSRANAIAPGKTPLSSMSPTILSRDGAPVMVIGSPGGSRIPTIVLSVVLGVVDYGLDIQKAIDLPRLHEQWMPETVEVESGAVSPDVAHTLEQEGYHFAPHAPWGIPEGILVGAPSLGATDAKGGYYGGYDRRHPGGAAIGVQ</sequence>
<evidence type="ECO:0000256" key="3">
    <source>
        <dbReference type="ARBA" id="ARBA00023315"/>
    </source>
</evidence>
<evidence type="ECO:0000313" key="8">
    <source>
        <dbReference type="EMBL" id="GEB85777.1"/>
    </source>
</evidence>
<evidence type="ECO:0000256" key="1">
    <source>
        <dbReference type="ARBA" id="ARBA00001049"/>
    </source>
</evidence>
<evidence type="ECO:0000256" key="2">
    <source>
        <dbReference type="ARBA" id="ARBA00001089"/>
    </source>
</evidence>
<dbReference type="Pfam" id="PF01019">
    <property type="entry name" value="G_glu_transpept"/>
    <property type="match status" value="1"/>
</dbReference>
<protein>
    <recommendedName>
        <fullName evidence="7">Glutathione hydrolase proenzyme</fullName>
        <ecNumber evidence="7">2.3.2.2</ecNumber>
        <ecNumber evidence="7">3.4.19.13</ecNumber>
    </recommendedName>
    <component>
        <recommendedName>
            <fullName evidence="7">Glutathione hydrolase large chain</fullName>
        </recommendedName>
    </component>
    <component>
        <recommendedName>
            <fullName evidence="7">Glutathione hydrolase small chain</fullName>
        </recommendedName>
    </component>
</protein>